<reference evidence="10 11" key="1">
    <citation type="journal article" date="2007" name="Proc. Natl. Acad. Sci. U.S.A.">
        <title>The tiny eukaryote Ostreococcus provides genomic insights into the paradox of plankton speciation.</title>
        <authorList>
            <person name="Palenik B."/>
            <person name="Grimwood J."/>
            <person name="Aerts A."/>
            <person name="Rouze P."/>
            <person name="Salamov A."/>
            <person name="Putnam N."/>
            <person name="Dupont C."/>
            <person name="Jorgensen R."/>
            <person name="Derelle E."/>
            <person name="Rombauts S."/>
            <person name="Zhou K."/>
            <person name="Otillar R."/>
            <person name="Merchant S.S."/>
            <person name="Podell S."/>
            <person name="Gaasterland T."/>
            <person name="Napoli C."/>
            <person name="Gendler K."/>
            <person name="Manuell A."/>
            <person name="Tai V."/>
            <person name="Vallon O."/>
            <person name="Piganeau G."/>
            <person name="Jancek S."/>
            <person name="Heijde M."/>
            <person name="Jabbari K."/>
            <person name="Bowler C."/>
            <person name="Lohr M."/>
            <person name="Robbens S."/>
            <person name="Werner G."/>
            <person name="Dubchak I."/>
            <person name="Pazour G.J."/>
            <person name="Ren Q."/>
            <person name="Paulsen I."/>
            <person name="Delwiche C."/>
            <person name="Schmutz J."/>
            <person name="Rokhsar D."/>
            <person name="Van de Peer Y."/>
            <person name="Moreau H."/>
            <person name="Grigoriev I.V."/>
        </authorList>
    </citation>
    <scope>NUCLEOTIDE SEQUENCE [LARGE SCALE GENOMIC DNA]</scope>
    <source>
        <strain evidence="10 11">CCE9901</strain>
    </source>
</reference>
<dbReference type="Proteomes" id="UP000001568">
    <property type="component" value="Chromosome 5"/>
</dbReference>
<organism evidence="10 11">
    <name type="scientific">Ostreococcus lucimarinus (strain CCE9901)</name>
    <dbReference type="NCBI Taxonomy" id="436017"/>
    <lineage>
        <taxon>Eukaryota</taxon>
        <taxon>Viridiplantae</taxon>
        <taxon>Chlorophyta</taxon>
        <taxon>Mamiellophyceae</taxon>
        <taxon>Mamiellales</taxon>
        <taxon>Bathycoccaceae</taxon>
        <taxon>Ostreococcus</taxon>
    </lineage>
</organism>
<keyword evidence="7" id="KW-1133">Transmembrane helix</keyword>
<dbReference type="InterPro" id="IPR050626">
    <property type="entry name" value="Peptidase_M16"/>
</dbReference>
<name>A4RXS3_OSTLU</name>
<feature type="transmembrane region" description="Helical" evidence="7">
    <location>
        <begin position="967"/>
        <end position="986"/>
    </location>
</feature>
<sequence length="992" mass="111738">MAYYVAESQKPREHAALALAVDAGSVFEGEGERGAAHVVEHLAFRCTESYEHFAIVNFLESIGAEFGACSNAYTSMDETVYELTIPTQKAEVLATSMHILSEFASAVRISNEDVACERGSVMEEWRLGRDARGRAAEAYWKTLMEGSLYAERSPIGLEDFIQNADPQVLRDFYAKWYRPERMAVIAVGDFQDLDDVVSLIESTFQDLKPKEGQPAENPVMERPKNSAMEHSEPRVVTHVDRELKQTAVTVTFKYASIPVDTPRGYYLKTVEDIYKTALDNRLYRMMRQPKPPFFSAGGIIEDATRTTTLLSVQATCAESRASTGLEALLRELARIRLHGISEQELKIAKSRMLADTEQLYAEREQTYCESVRDELVCHFLRGDLVIGAEDEAALAKACIERVSQEDVLAFARQLNVRNSCVIRVQEGRKRTSEDDLREAIENVRLREIEGAIDQSEVFDIPEVLMDATSLTSGTIVGSRELPALEVNEITLNNGMRIAIRVTDFLDDQVLIRGVARGGLSEVAQIDYIDAMCSNMVASELGIYGHRPDVYDGIIAGLRSDVHANVTMYRRNIEGETSPVDIESALQCIHLLFTHDVSTTNDPEVLETLMQMQEEKIRNQSRDPESKYSEVVRSLVYGESYHSQRITVKSLREMDSKKACAFFDACFLDPSEFTMVFVGAIDSKTLVPLIEKYLGSIPPASPTKVLKAFEGISQRKRSLTPFLLKFPTRVISRTVRAHMREGMSKASITFPVRIQNPDFHNSRGRSTLLGGKELTVAKFKTVMTAAIIERRLLALLRFEYGEIYTCHADASFGYQDPDVAGEMYSGDIMVSFSCAPERGAHLAAHAREVVRHLREHGPTEEDVHAVRECEIRDFEVSRQENTFWREYITELYKSRMMHKSILNGDIEALYRMTEEVREEVIESLSPAVIREHLQCVMSMNNSVTVVLKPQRSLLRRIFVPSFETRGEAIYSAVYLSGIALTASAIYARCHKKD</sequence>
<evidence type="ECO:0000256" key="6">
    <source>
        <dbReference type="SAM" id="MobiDB-lite"/>
    </source>
</evidence>
<dbReference type="Gene3D" id="3.30.830.10">
    <property type="entry name" value="Metalloenzyme, LuxS/M16 peptidase-like"/>
    <property type="match status" value="4"/>
</dbReference>
<evidence type="ECO:0000256" key="3">
    <source>
        <dbReference type="ARBA" id="ARBA00022801"/>
    </source>
</evidence>
<dbReference type="InterPro" id="IPR007863">
    <property type="entry name" value="Peptidase_M16_C"/>
</dbReference>
<keyword evidence="11" id="KW-1185">Reference proteome</keyword>
<keyword evidence="2" id="KW-0645">Protease</keyword>
<proteinExistence type="inferred from homology"/>
<dbReference type="SUPFAM" id="SSF63411">
    <property type="entry name" value="LuxS/MPP-like metallohydrolase"/>
    <property type="match status" value="4"/>
</dbReference>
<dbReference type="InterPro" id="IPR011249">
    <property type="entry name" value="Metalloenz_LuxS/M16"/>
</dbReference>
<accession>A4RXS3</accession>
<evidence type="ECO:0000256" key="2">
    <source>
        <dbReference type="ARBA" id="ARBA00022670"/>
    </source>
</evidence>
<dbReference type="GeneID" id="5001778"/>
<evidence type="ECO:0000256" key="7">
    <source>
        <dbReference type="SAM" id="Phobius"/>
    </source>
</evidence>
<dbReference type="KEGG" id="olu:OSTLU_31795"/>
<feature type="domain" description="Peptidase M16 C-terminal" evidence="9">
    <location>
        <begin position="165"/>
        <end position="351"/>
    </location>
</feature>
<evidence type="ECO:0000259" key="9">
    <source>
        <dbReference type="Pfam" id="PF05193"/>
    </source>
</evidence>
<protein>
    <submittedName>
        <fullName evidence="10">Uncharacterized protein</fullName>
    </submittedName>
</protein>
<dbReference type="EMBL" id="CP000585">
    <property type="protein sequence ID" value="ABO96098.1"/>
    <property type="molecule type" value="Genomic_DNA"/>
</dbReference>
<dbReference type="AlphaFoldDB" id="A4RXS3"/>
<dbReference type="GO" id="GO:0046872">
    <property type="term" value="F:metal ion binding"/>
    <property type="evidence" value="ECO:0007669"/>
    <property type="project" value="InterPro"/>
</dbReference>
<dbReference type="InterPro" id="IPR011765">
    <property type="entry name" value="Pept_M16_N"/>
</dbReference>
<evidence type="ECO:0000313" key="11">
    <source>
        <dbReference type="Proteomes" id="UP000001568"/>
    </source>
</evidence>
<dbReference type="Pfam" id="PF00675">
    <property type="entry name" value="Peptidase_M16"/>
    <property type="match status" value="1"/>
</dbReference>
<dbReference type="GO" id="GO:0008237">
    <property type="term" value="F:metallopeptidase activity"/>
    <property type="evidence" value="ECO:0007669"/>
    <property type="project" value="UniProtKB-KW"/>
</dbReference>
<feature type="domain" description="Peptidase M16 N-terminal" evidence="8">
    <location>
        <begin position="5"/>
        <end position="124"/>
    </location>
</feature>
<dbReference type="HOGENOM" id="CLU_008156_1_0_1"/>
<dbReference type="PANTHER" id="PTHR43690:SF34">
    <property type="entry name" value="ZINC PROTEASE PQQL-LIKE"/>
    <property type="match status" value="1"/>
</dbReference>
<evidence type="ECO:0000256" key="4">
    <source>
        <dbReference type="ARBA" id="ARBA00022833"/>
    </source>
</evidence>
<evidence type="ECO:0000259" key="8">
    <source>
        <dbReference type="Pfam" id="PF00675"/>
    </source>
</evidence>
<dbReference type="PANTHER" id="PTHR43690">
    <property type="entry name" value="NARDILYSIN"/>
    <property type="match status" value="1"/>
</dbReference>
<gene>
    <name evidence="10" type="ORF">OSTLU_31795</name>
</gene>
<dbReference type="OMA" id="PMSGRIH"/>
<evidence type="ECO:0000256" key="1">
    <source>
        <dbReference type="ARBA" id="ARBA00007261"/>
    </source>
</evidence>
<keyword evidence="7" id="KW-0812">Transmembrane</keyword>
<dbReference type="eggNOG" id="KOG0959">
    <property type="taxonomic scope" value="Eukaryota"/>
</dbReference>
<dbReference type="STRING" id="436017.A4RXS3"/>
<dbReference type="Pfam" id="PF05193">
    <property type="entry name" value="Peptidase_M16_C"/>
    <property type="match status" value="2"/>
</dbReference>
<keyword evidence="4" id="KW-0862">Zinc</keyword>
<dbReference type="MEROPS" id="M16.A03"/>
<dbReference type="Gramene" id="ABO96098">
    <property type="protein sequence ID" value="ABO96098"/>
    <property type="gene ID" value="OSTLU_31795"/>
</dbReference>
<keyword evidence="3" id="KW-0378">Hydrolase</keyword>
<keyword evidence="5" id="KW-0482">Metalloprotease</keyword>
<evidence type="ECO:0000313" key="10">
    <source>
        <dbReference type="EMBL" id="ABO96098.1"/>
    </source>
</evidence>
<feature type="domain" description="Peptidase M16 C-terminal" evidence="9">
    <location>
        <begin position="666"/>
        <end position="866"/>
    </location>
</feature>
<dbReference type="GO" id="GO:0006508">
    <property type="term" value="P:proteolysis"/>
    <property type="evidence" value="ECO:0007669"/>
    <property type="project" value="UniProtKB-KW"/>
</dbReference>
<keyword evidence="7" id="KW-0472">Membrane</keyword>
<evidence type="ECO:0000256" key="5">
    <source>
        <dbReference type="ARBA" id="ARBA00023049"/>
    </source>
</evidence>
<dbReference type="OrthoDB" id="10251424at2759"/>
<dbReference type="RefSeq" id="XP_001417805.1">
    <property type="nucleotide sequence ID" value="XM_001417768.1"/>
</dbReference>
<feature type="region of interest" description="Disordered" evidence="6">
    <location>
        <begin position="207"/>
        <end position="233"/>
    </location>
</feature>
<comment type="similarity">
    <text evidence="1">Belongs to the peptidase M16 family.</text>
</comment>